<feature type="compositionally biased region" description="Polar residues" evidence="1">
    <location>
        <begin position="296"/>
        <end position="312"/>
    </location>
</feature>
<feature type="region of interest" description="Disordered" evidence="1">
    <location>
        <begin position="58"/>
        <end position="77"/>
    </location>
</feature>
<organism evidence="2 3">
    <name type="scientific">Rubripirellula tenax</name>
    <dbReference type="NCBI Taxonomy" id="2528015"/>
    <lineage>
        <taxon>Bacteria</taxon>
        <taxon>Pseudomonadati</taxon>
        <taxon>Planctomycetota</taxon>
        <taxon>Planctomycetia</taxon>
        <taxon>Pirellulales</taxon>
        <taxon>Pirellulaceae</taxon>
        <taxon>Rubripirellula</taxon>
    </lineage>
</organism>
<feature type="compositionally biased region" description="Pro residues" evidence="1">
    <location>
        <begin position="155"/>
        <end position="166"/>
    </location>
</feature>
<feature type="compositionally biased region" description="Low complexity" evidence="1">
    <location>
        <begin position="262"/>
        <end position="274"/>
    </location>
</feature>
<protein>
    <submittedName>
        <fullName evidence="2">Uncharacterized protein</fullName>
    </submittedName>
</protein>
<gene>
    <name evidence="2" type="ORF">Poly51_14700</name>
</gene>
<evidence type="ECO:0000313" key="2">
    <source>
        <dbReference type="EMBL" id="TWU58691.1"/>
    </source>
</evidence>
<comment type="caution">
    <text evidence="2">The sequence shown here is derived from an EMBL/GenBank/DDBJ whole genome shotgun (WGS) entry which is preliminary data.</text>
</comment>
<dbReference type="EMBL" id="SJPW01000002">
    <property type="protein sequence ID" value="TWU58691.1"/>
    <property type="molecule type" value="Genomic_DNA"/>
</dbReference>
<feature type="region of interest" description="Disordered" evidence="1">
    <location>
        <begin position="94"/>
        <end position="127"/>
    </location>
</feature>
<evidence type="ECO:0000313" key="3">
    <source>
        <dbReference type="Proteomes" id="UP000318288"/>
    </source>
</evidence>
<proteinExistence type="predicted"/>
<feature type="region of interest" description="Disordered" evidence="1">
    <location>
        <begin position="389"/>
        <end position="421"/>
    </location>
</feature>
<name>A0A5C6FGF6_9BACT</name>
<reference evidence="2 3" key="1">
    <citation type="submission" date="2019-02" db="EMBL/GenBank/DDBJ databases">
        <title>Deep-cultivation of Planctomycetes and their phenomic and genomic characterization uncovers novel biology.</title>
        <authorList>
            <person name="Wiegand S."/>
            <person name="Jogler M."/>
            <person name="Boedeker C."/>
            <person name="Pinto D."/>
            <person name="Vollmers J."/>
            <person name="Rivas-Marin E."/>
            <person name="Kohn T."/>
            <person name="Peeters S.H."/>
            <person name="Heuer A."/>
            <person name="Rast P."/>
            <person name="Oberbeckmann S."/>
            <person name="Bunk B."/>
            <person name="Jeske O."/>
            <person name="Meyerdierks A."/>
            <person name="Storesund J.E."/>
            <person name="Kallscheuer N."/>
            <person name="Luecker S."/>
            <person name="Lage O.M."/>
            <person name="Pohl T."/>
            <person name="Merkel B.J."/>
            <person name="Hornburger P."/>
            <person name="Mueller R.-W."/>
            <person name="Bruemmer F."/>
            <person name="Labrenz M."/>
            <person name="Spormann A.M."/>
            <person name="Op Den Camp H."/>
            <person name="Overmann J."/>
            <person name="Amann R."/>
            <person name="Jetten M.S.M."/>
            <person name="Mascher T."/>
            <person name="Medema M.H."/>
            <person name="Devos D.P."/>
            <person name="Kaster A.-K."/>
            <person name="Ovreas L."/>
            <person name="Rohde M."/>
            <person name="Galperin M.Y."/>
            <person name="Jogler C."/>
        </authorList>
    </citation>
    <scope>NUCLEOTIDE SEQUENCE [LARGE SCALE GENOMIC DNA]</scope>
    <source>
        <strain evidence="2 3">Poly51</strain>
    </source>
</reference>
<feature type="compositionally biased region" description="Low complexity" evidence="1">
    <location>
        <begin position="61"/>
        <end position="73"/>
    </location>
</feature>
<dbReference type="RefSeq" id="WP_222435806.1">
    <property type="nucleotide sequence ID" value="NZ_SJPW01000002.1"/>
</dbReference>
<dbReference type="Proteomes" id="UP000318288">
    <property type="component" value="Unassembled WGS sequence"/>
</dbReference>
<keyword evidence="3" id="KW-1185">Reference proteome</keyword>
<dbReference type="AlphaFoldDB" id="A0A5C6FGF6"/>
<evidence type="ECO:0000256" key="1">
    <source>
        <dbReference type="SAM" id="MobiDB-lite"/>
    </source>
</evidence>
<accession>A0A5C6FGF6</accession>
<feature type="compositionally biased region" description="Basic and acidic residues" evidence="1">
    <location>
        <begin position="1"/>
        <end position="12"/>
    </location>
</feature>
<dbReference type="PROSITE" id="PS51257">
    <property type="entry name" value="PROKAR_LIPOPROTEIN"/>
    <property type="match status" value="1"/>
</dbReference>
<feature type="region of interest" description="Disordered" evidence="1">
    <location>
        <begin position="142"/>
        <end position="370"/>
    </location>
</feature>
<sequence>MYRLNSEHDVQHRRPSRTTKRHTLGAVIAAGMSCVAIMPCDAENVRLVTPSTARLMPPTSVTAPPTARVEAVAPAPPPVRSTLTLESAPVARIASAPTDRTADSNAAPPSSIAKDGEMSLEAPSNSTLELRVARRPWLLEKLINPGGSDSQSMDPPKPPTELPDPPSLGRMPTKPRLDNQSIDLGDDDGWNRRGQMPAPRLNAVIEEPSLKLVQPREAAPITQPRQVPRLQPEPTAQPSVKPNRLGAPDQSESARIPETHRPTTQPRTPQTRTPLNVASDGPIPLTDPPAMRTRNSRPAPTTKSRSISSDAQGDNEGPSPAFVGDVDPLSDDGGVTVRKLKIARDGTPVDDSGRIPPESTSLAAPAKRSVSDLPEYVKAAKPLREVEVEARSVAPESKSEPVDEIDSMDLNSASRSKAVAPREARQPIDYAGFPQSEVPVSNTVGRLQGVMRSCLAYYHNKAEIANERSNWGMMHAIMVYGIDTQVKVDNRSYSTIAWIAGNNACRGQRLLTTKNDRIVAKSGVGLQGHQGQMLAVFSLCDVPTDYPLYADGKKFALSDVIREEQLACKSGEELTFTLIGLSHYMDTDATWKAEDGSPWDFERLIREELAQPIVGAACGGTHRLMGFAHALRKRRAEGKPIDGQWKRAETFTEDFIDYAYRLQNRDGSMSTDWFEGRENDDDMDRKVQTTGHIVEWLLTVTPDSQLQNPRLVAAIRYLLTSMHSERDHDWSIGPKGHALRSLAMYYDRVYRPDTPPWRTPMTARSAGNSRR</sequence>
<feature type="region of interest" description="Disordered" evidence="1">
    <location>
        <begin position="1"/>
        <end position="21"/>
    </location>
</feature>